<dbReference type="GO" id="GO:0019843">
    <property type="term" value="F:rRNA binding"/>
    <property type="evidence" value="ECO:0007669"/>
    <property type="project" value="UniProtKB-UniRule"/>
</dbReference>
<evidence type="ECO:0000256" key="5">
    <source>
        <dbReference type="RuleBase" id="RU000562"/>
    </source>
</evidence>
<reference evidence="7" key="1">
    <citation type="submission" date="2018-11" db="EMBL/GenBank/DDBJ databases">
        <title>Phylogenetic, genomic, and biogeographic characterization of a novel and ubiquitous marine invertebrate-associated Rickettsiales parasite, Candidatus Marinoinvertebrata rohwerii, gen. nov., sp. nov.</title>
        <authorList>
            <person name="Klinges J.G."/>
            <person name="Rosales S.M."/>
            <person name="Mcminds R."/>
            <person name="Shaver E.C."/>
            <person name="Shantz A."/>
            <person name="Peters E.C."/>
            <person name="Burkepile D.E."/>
            <person name="Silliman B.R."/>
            <person name="Vega Thurber R.L."/>
        </authorList>
    </citation>
    <scope>NUCLEOTIDE SEQUENCE [LARGE SCALE GENOMIC DNA]</scope>
    <source>
        <strain evidence="7">a_cerv_44</strain>
    </source>
</reference>
<dbReference type="AlphaFoldDB" id="A0A429XGY3"/>
<proteinExistence type="inferred from homology"/>
<comment type="caution">
    <text evidence="6">The sequence shown here is derived from an EMBL/GenBank/DDBJ whole genome shotgun (WGS) entry which is preliminary data.</text>
</comment>
<protein>
    <recommendedName>
        <fullName evidence="4">Large ribosomal subunit protein bL21</fullName>
    </recommendedName>
</protein>
<organism evidence="6 7">
    <name type="scientific">Candidatus Aquarickettsia rohweri</name>
    <dbReference type="NCBI Taxonomy" id="2602574"/>
    <lineage>
        <taxon>Bacteria</taxon>
        <taxon>Pseudomonadati</taxon>
        <taxon>Pseudomonadota</taxon>
        <taxon>Alphaproteobacteria</taxon>
        <taxon>Rickettsiales</taxon>
        <taxon>Candidatus Midichloriaceae</taxon>
        <taxon>Candidatus Aquarickettsia</taxon>
    </lineage>
</organism>
<evidence type="ECO:0000256" key="4">
    <source>
        <dbReference type="HAMAP-Rule" id="MF_01363"/>
    </source>
</evidence>
<evidence type="ECO:0000256" key="2">
    <source>
        <dbReference type="ARBA" id="ARBA00022980"/>
    </source>
</evidence>
<dbReference type="PANTHER" id="PTHR21349:SF0">
    <property type="entry name" value="LARGE RIBOSOMAL SUBUNIT PROTEIN BL21M"/>
    <property type="match status" value="1"/>
</dbReference>
<keyword evidence="2 4" id="KW-0689">Ribosomal protein</keyword>
<sequence>MLAVIETGGKQYHVKPGDVIKVDSLDGKLGDKVNFTNIVALYNNDKGNEIKIGEPFVKSANVKAEILKQGKDKKIIVFKKKRRQNYRRKKGHRQNITILRVTNIEEK</sequence>
<dbReference type="EMBL" id="RXFM01000069">
    <property type="protein sequence ID" value="RST64010.1"/>
    <property type="molecule type" value="Genomic_DNA"/>
</dbReference>
<dbReference type="Pfam" id="PF00829">
    <property type="entry name" value="Ribosomal_L21p"/>
    <property type="match status" value="1"/>
</dbReference>
<evidence type="ECO:0000256" key="3">
    <source>
        <dbReference type="ARBA" id="ARBA00023274"/>
    </source>
</evidence>
<dbReference type="InterPro" id="IPR036164">
    <property type="entry name" value="bL21-like_sf"/>
</dbReference>
<dbReference type="SUPFAM" id="SSF141091">
    <property type="entry name" value="L21p-like"/>
    <property type="match status" value="1"/>
</dbReference>
<gene>
    <name evidence="4 6" type="primary">rplU</name>
    <name evidence="6" type="ORF">EIC27_04975</name>
</gene>
<dbReference type="GO" id="GO:0006412">
    <property type="term" value="P:translation"/>
    <property type="evidence" value="ECO:0007669"/>
    <property type="project" value="UniProtKB-UniRule"/>
</dbReference>
<dbReference type="Proteomes" id="UP000279470">
    <property type="component" value="Unassembled WGS sequence"/>
</dbReference>
<dbReference type="GO" id="GO:1990904">
    <property type="term" value="C:ribonucleoprotein complex"/>
    <property type="evidence" value="ECO:0007669"/>
    <property type="project" value="UniProtKB-KW"/>
</dbReference>
<dbReference type="InterPro" id="IPR028909">
    <property type="entry name" value="bL21-like"/>
</dbReference>
<comment type="subunit">
    <text evidence="4">Part of the 50S ribosomal subunit. Contacts protein L20.</text>
</comment>
<comment type="function">
    <text evidence="4 5">This protein binds to 23S rRNA in the presence of protein L20.</text>
</comment>
<evidence type="ECO:0000256" key="1">
    <source>
        <dbReference type="ARBA" id="ARBA00008563"/>
    </source>
</evidence>
<dbReference type="NCBIfam" id="TIGR00061">
    <property type="entry name" value="L21"/>
    <property type="match status" value="1"/>
</dbReference>
<dbReference type="HAMAP" id="MF_01363">
    <property type="entry name" value="Ribosomal_bL21"/>
    <property type="match status" value="1"/>
</dbReference>
<keyword evidence="7" id="KW-1185">Reference proteome</keyword>
<keyword evidence="4 5" id="KW-0699">rRNA-binding</keyword>
<dbReference type="PANTHER" id="PTHR21349">
    <property type="entry name" value="50S RIBOSOMAL PROTEIN L21"/>
    <property type="match status" value="1"/>
</dbReference>
<keyword evidence="4 5" id="KW-0694">RNA-binding</keyword>
<dbReference type="InterPro" id="IPR001787">
    <property type="entry name" value="Ribosomal_bL21"/>
</dbReference>
<name>A0A429XGY3_9RICK</name>
<dbReference type="OrthoDB" id="9813334at2"/>
<keyword evidence="3 4" id="KW-0687">Ribonucleoprotein</keyword>
<accession>A0A429XGY3</accession>
<dbReference type="RefSeq" id="WP_126045010.1">
    <property type="nucleotide sequence ID" value="NZ_RXFM01000069.1"/>
</dbReference>
<dbReference type="GO" id="GO:0003735">
    <property type="term" value="F:structural constituent of ribosome"/>
    <property type="evidence" value="ECO:0007669"/>
    <property type="project" value="InterPro"/>
</dbReference>
<evidence type="ECO:0000313" key="6">
    <source>
        <dbReference type="EMBL" id="RST64010.1"/>
    </source>
</evidence>
<dbReference type="GO" id="GO:0005737">
    <property type="term" value="C:cytoplasm"/>
    <property type="evidence" value="ECO:0007669"/>
    <property type="project" value="UniProtKB-ARBA"/>
</dbReference>
<evidence type="ECO:0000313" key="7">
    <source>
        <dbReference type="Proteomes" id="UP000279470"/>
    </source>
</evidence>
<dbReference type="GO" id="GO:0005840">
    <property type="term" value="C:ribosome"/>
    <property type="evidence" value="ECO:0007669"/>
    <property type="project" value="UniProtKB-KW"/>
</dbReference>
<comment type="similarity">
    <text evidence="1 4 5">Belongs to the bacterial ribosomal protein bL21 family.</text>
</comment>